<dbReference type="InterPro" id="IPR026136">
    <property type="entry name" value="RIPOR3"/>
</dbReference>
<dbReference type="SUPFAM" id="SSF48371">
    <property type="entry name" value="ARM repeat"/>
    <property type="match status" value="1"/>
</dbReference>
<keyword evidence="5" id="KW-1185">Reference proteome</keyword>
<evidence type="ECO:0000256" key="1">
    <source>
        <dbReference type="ARBA" id="ARBA00005744"/>
    </source>
</evidence>
<accession>A0ABQ9E5E0</accession>
<sequence>MSTRSASSSGAPVLGETMRGRGHWLHKSPQTSRSNVALSFRKSPKVPKIPRPNRTILMFDFVKKGVREFIDTTKDDIEQLHSRGIDQTSTAQGRLLETDKQIKAAERYLKRLEFHLAKIEELHDYYLVQQQLREGTRTMHRAYITSPGRSKDTLTSVKYGMKECSQTMCAIEAQLEAMMGTFHCKLRGMAGFARLCPGDVFEITVRHGMQKWKTKGRIEKTGNQRWDNPEFTFKALIGDVLNIKGLELRSFKSVLLGQKSCETKELFSSNPQLMTVSINTNGSLKLSIIITWNPLDGVDESMAYFEVPLRQQSTPRRRPVSVIALNGETSGSYTHLTDPRRYSNPMSVLQKTKDDNFILRTSAPPSVNSSPFHEGPISLQHRDSGFSSAINLPGVSPGTPKKRQAPPAPHQREPPSSPPSQKSEYTEQFETPPGATSIQTSSSAPLLSHSLLNTTHLHFPVALGHSVDLAKDEATNIEDALHNLSTCLEDYHGQYRELEKLEDIVVTLEQVLRKHSRCSSRSSSISISIENALGAFDFLDTEDTMDDVENQGDSVFENVISSPESTAKTADSGIESLAKRLIMRDLSDDKSLREFWARCTDTTILYLHPEKLVTSFDQKYGAQLHNKYEMESKKVLRHLVMRILDVPSYDPDNIKPTCVVTLHQFMSYFKDEGGLQNVDSVTAELQMIERLCSSNPDAVIKVILSLKDSIPPAPCLKIMGALLVSNFAEVETCVENYIHVLSKDEDRRRKAMVVFVEGLEDKTAEIRAGACVALSILQATESIDQLAYLCQTDTSTLVRSKCKTTLVSLGDEGWRAFEEAQLTTHGFQGLQVRM</sequence>
<reference evidence="4 5" key="1">
    <citation type="submission" date="2022-12" db="EMBL/GenBank/DDBJ databases">
        <title>Chromosome-level genome of Tegillarca granosa.</title>
        <authorList>
            <person name="Kim J."/>
        </authorList>
    </citation>
    <scope>NUCLEOTIDE SEQUENCE [LARGE SCALE GENOMIC DNA]</scope>
    <source>
        <strain evidence="4">Teg-2019</strain>
        <tissue evidence="4">Adductor muscle</tissue>
    </source>
</reference>
<name>A0ABQ9E5E0_TEGGR</name>
<feature type="domain" description="FAM65 N-terminal" evidence="3">
    <location>
        <begin position="29"/>
        <end position="318"/>
    </location>
</feature>
<gene>
    <name evidence="4" type="ORF">KUTeg_022785</name>
</gene>
<organism evidence="4 5">
    <name type="scientific">Tegillarca granosa</name>
    <name type="common">Malaysian cockle</name>
    <name type="synonym">Anadara granosa</name>
    <dbReference type="NCBI Taxonomy" id="220873"/>
    <lineage>
        <taxon>Eukaryota</taxon>
        <taxon>Metazoa</taxon>
        <taxon>Spiralia</taxon>
        <taxon>Lophotrochozoa</taxon>
        <taxon>Mollusca</taxon>
        <taxon>Bivalvia</taxon>
        <taxon>Autobranchia</taxon>
        <taxon>Pteriomorphia</taxon>
        <taxon>Arcoida</taxon>
        <taxon>Arcoidea</taxon>
        <taxon>Arcidae</taxon>
        <taxon>Tegillarca</taxon>
    </lineage>
</organism>
<evidence type="ECO:0000256" key="2">
    <source>
        <dbReference type="SAM" id="MobiDB-lite"/>
    </source>
</evidence>
<dbReference type="InterPro" id="IPR031780">
    <property type="entry name" value="FAM65_N"/>
</dbReference>
<evidence type="ECO:0000313" key="5">
    <source>
        <dbReference type="Proteomes" id="UP001217089"/>
    </source>
</evidence>
<comment type="similarity">
    <text evidence="1">Belongs to the RIPOR family.</text>
</comment>
<feature type="compositionally biased region" description="Polar residues" evidence="2">
    <location>
        <begin position="422"/>
        <end position="440"/>
    </location>
</feature>
<evidence type="ECO:0000313" key="4">
    <source>
        <dbReference type="EMBL" id="KAJ8298725.1"/>
    </source>
</evidence>
<dbReference type="Pfam" id="PF15903">
    <property type="entry name" value="PL48"/>
    <property type="match status" value="1"/>
</dbReference>
<dbReference type="PANTHER" id="PTHR15829:SF13">
    <property type="entry name" value="FAM65 N-TERMINAL DOMAIN-CONTAINING PROTEIN"/>
    <property type="match status" value="1"/>
</dbReference>
<evidence type="ECO:0000259" key="3">
    <source>
        <dbReference type="Pfam" id="PF15903"/>
    </source>
</evidence>
<comment type="caution">
    <text evidence="4">The sequence shown here is derived from an EMBL/GenBank/DDBJ whole genome shotgun (WGS) entry which is preliminary data.</text>
</comment>
<protein>
    <recommendedName>
        <fullName evidence="3">FAM65 N-terminal domain-containing protein</fullName>
    </recommendedName>
</protein>
<dbReference type="Proteomes" id="UP001217089">
    <property type="component" value="Unassembled WGS sequence"/>
</dbReference>
<proteinExistence type="inferred from homology"/>
<dbReference type="PANTHER" id="PTHR15829">
    <property type="entry name" value="PROTEIN KINASE PKN/PRK1, EFFECTOR"/>
    <property type="match status" value="1"/>
</dbReference>
<dbReference type="InterPro" id="IPR016024">
    <property type="entry name" value="ARM-type_fold"/>
</dbReference>
<dbReference type="EMBL" id="JARBDR010000921">
    <property type="protein sequence ID" value="KAJ8298725.1"/>
    <property type="molecule type" value="Genomic_DNA"/>
</dbReference>
<feature type="region of interest" description="Disordered" evidence="2">
    <location>
        <begin position="359"/>
        <end position="442"/>
    </location>
</feature>